<dbReference type="InterPro" id="IPR043130">
    <property type="entry name" value="CDP-OH_PTrfase_TM_dom"/>
</dbReference>
<dbReference type="Proteomes" id="UP001269375">
    <property type="component" value="Unassembled WGS sequence"/>
</dbReference>
<comment type="similarity">
    <text evidence="2">Belongs to the CDP-alcohol phosphatidyltransferase class-I family.</text>
</comment>
<proteinExistence type="inferred from homology"/>
<accession>A0ABU1GT98</accession>
<feature type="transmembrane region" description="Helical" evidence="3">
    <location>
        <begin position="219"/>
        <end position="241"/>
    </location>
</feature>
<feature type="transmembrane region" description="Helical" evidence="3">
    <location>
        <begin position="75"/>
        <end position="96"/>
    </location>
</feature>
<dbReference type="Pfam" id="PF01066">
    <property type="entry name" value="CDP-OH_P_transf"/>
    <property type="match status" value="1"/>
</dbReference>
<protein>
    <submittedName>
        <fullName evidence="4">CDP-alcohol phosphatidyltransferase family protein</fullName>
    </submittedName>
</protein>
<gene>
    <name evidence="4" type="ORF">QC825_04060</name>
</gene>
<feature type="transmembrane region" description="Helical" evidence="3">
    <location>
        <begin position="15"/>
        <end position="33"/>
    </location>
</feature>
<evidence type="ECO:0000313" key="5">
    <source>
        <dbReference type="Proteomes" id="UP001269375"/>
    </source>
</evidence>
<feature type="transmembrane region" description="Helical" evidence="3">
    <location>
        <begin position="196"/>
        <end position="213"/>
    </location>
</feature>
<comment type="caution">
    <text evidence="4">The sequence shown here is derived from an EMBL/GenBank/DDBJ whole genome shotgun (WGS) entry which is preliminary data.</text>
</comment>
<evidence type="ECO:0000256" key="2">
    <source>
        <dbReference type="RuleBase" id="RU003750"/>
    </source>
</evidence>
<dbReference type="RefSeq" id="WP_251590675.1">
    <property type="nucleotide sequence ID" value="NZ_JAMLJI010000001.1"/>
</dbReference>
<dbReference type="PROSITE" id="PS00379">
    <property type="entry name" value="CDP_ALCOHOL_P_TRANSF"/>
    <property type="match status" value="1"/>
</dbReference>
<dbReference type="InterPro" id="IPR000462">
    <property type="entry name" value="CDP-OH_P_trans"/>
</dbReference>
<sequence>MTSKAGKYVAEPSRAGWLLFELFLGLAGLYMLNAELWVFDIDEVGVGRVAFGAYLVVAFLLWLGLRRTDQMHLGWANAVTGVRAVLVCFMTGVAMFPETLEVHLMSFLALALIALCLDGVDGWVARRKGESSPLGARFDMELDAAFILLLSFSVIQLDKAGVWVLMIGGMRYLFILASLWLPALKKPLYDSWRRKAICVVQVLALMVCLVPLVSASVSAWLAALALLLLVYSFAVDTHWLLQQPGQSRH</sequence>
<dbReference type="InterPro" id="IPR048254">
    <property type="entry name" value="CDP_ALCOHOL_P_TRANSF_CS"/>
</dbReference>
<name>A0ABU1GT98_9GAMM</name>
<feature type="transmembrane region" description="Helical" evidence="3">
    <location>
        <begin position="45"/>
        <end position="63"/>
    </location>
</feature>
<evidence type="ECO:0000256" key="1">
    <source>
        <dbReference type="ARBA" id="ARBA00022679"/>
    </source>
</evidence>
<keyword evidence="3" id="KW-0812">Transmembrane</keyword>
<evidence type="ECO:0000313" key="4">
    <source>
        <dbReference type="EMBL" id="MDR5895250.1"/>
    </source>
</evidence>
<keyword evidence="3" id="KW-1133">Transmembrane helix</keyword>
<reference evidence="4 5" key="1">
    <citation type="submission" date="2023-04" db="EMBL/GenBank/DDBJ databases">
        <title>A long-awaited taxogenomic arrangement of the family Halomonadaceae.</title>
        <authorList>
            <person name="De La Haba R."/>
            <person name="Chuvochina M."/>
            <person name="Wittouck S."/>
            <person name="Arahal D.R."/>
            <person name="Sanchez-Porro C."/>
            <person name="Hugenholtz P."/>
            <person name="Ventosa A."/>
        </authorList>
    </citation>
    <scope>NUCLEOTIDE SEQUENCE [LARGE SCALE GENOMIC DNA]</scope>
    <source>
        <strain evidence="4 5">DSM 22428</strain>
    </source>
</reference>
<evidence type="ECO:0000256" key="3">
    <source>
        <dbReference type="SAM" id="Phobius"/>
    </source>
</evidence>
<keyword evidence="5" id="KW-1185">Reference proteome</keyword>
<dbReference type="Gene3D" id="1.20.120.1760">
    <property type="match status" value="1"/>
</dbReference>
<dbReference type="EMBL" id="JARWAO010000002">
    <property type="protein sequence ID" value="MDR5895250.1"/>
    <property type="molecule type" value="Genomic_DNA"/>
</dbReference>
<keyword evidence="3" id="KW-0472">Membrane</keyword>
<organism evidence="4 5">
    <name type="scientific">Larsenimonas suaedae</name>
    <dbReference type="NCBI Taxonomy" id="1851019"/>
    <lineage>
        <taxon>Bacteria</taxon>
        <taxon>Pseudomonadati</taxon>
        <taxon>Pseudomonadota</taxon>
        <taxon>Gammaproteobacteria</taxon>
        <taxon>Oceanospirillales</taxon>
        <taxon>Halomonadaceae</taxon>
        <taxon>Larsenimonas</taxon>
    </lineage>
</organism>
<feature type="transmembrane region" description="Helical" evidence="3">
    <location>
        <begin position="163"/>
        <end position="184"/>
    </location>
</feature>
<keyword evidence="1 2" id="KW-0808">Transferase</keyword>